<proteinExistence type="predicted"/>
<accession>A0ABR6RK88</accession>
<keyword evidence="3" id="KW-1185">Reference proteome</keyword>
<dbReference type="Proteomes" id="UP000562492">
    <property type="component" value="Unassembled WGS sequence"/>
</dbReference>
<protein>
    <submittedName>
        <fullName evidence="2">Uncharacterized protein</fullName>
    </submittedName>
</protein>
<sequence>MPELTALKRFTYAGKALVAGAGFVASRQDARVLVAVRNARYATVTPVIEQKSPDNDLAVAGDEAPTPAPKKMGRPKKA</sequence>
<evidence type="ECO:0000256" key="1">
    <source>
        <dbReference type="SAM" id="MobiDB-lite"/>
    </source>
</evidence>
<dbReference type="RefSeq" id="WP_184711098.1">
    <property type="nucleotide sequence ID" value="NZ_JACHKZ010000033.1"/>
</dbReference>
<reference evidence="2 3" key="1">
    <citation type="submission" date="2020-08" db="EMBL/GenBank/DDBJ databases">
        <title>Functional genomics of gut bacteria from endangered species of beetles.</title>
        <authorList>
            <person name="Carlos-Shanley C."/>
        </authorList>
    </citation>
    <scope>NUCLEOTIDE SEQUENCE [LARGE SCALE GENOMIC DNA]</scope>
    <source>
        <strain evidence="2 3">S00124</strain>
    </source>
</reference>
<evidence type="ECO:0000313" key="2">
    <source>
        <dbReference type="EMBL" id="MBB6579600.1"/>
    </source>
</evidence>
<gene>
    <name evidence="2" type="ORF">HNP33_003714</name>
</gene>
<evidence type="ECO:0000313" key="3">
    <source>
        <dbReference type="Proteomes" id="UP000562492"/>
    </source>
</evidence>
<name>A0ABR6RK88_9BURK</name>
<organism evidence="2 3">
    <name type="scientific">Comamonas odontotermitis</name>
    <dbReference type="NCBI Taxonomy" id="379895"/>
    <lineage>
        <taxon>Bacteria</taxon>
        <taxon>Pseudomonadati</taxon>
        <taxon>Pseudomonadota</taxon>
        <taxon>Betaproteobacteria</taxon>
        <taxon>Burkholderiales</taxon>
        <taxon>Comamonadaceae</taxon>
        <taxon>Comamonas</taxon>
    </lineage>
</organism>
<feature type="region of interest" description="Disordered" evidence="1">
    <location>
        <begin position="52"/>
        <end position="78"/>
    </location>
</feature>
<comment type="caution">
    <text evidence="2">The sequence shown here is derived from an EMBL/GenBank/DDBJ whole genome shotgun (WGS) entry which is preliminary data.</text>
</comment>
<dbReference type="EMBL" id="JACHKZ010000033">
    <property type="protein sequence ID" value="MBB6579600.1"/>
    <property type="molecule type" value="Genomic_DNA"/>
</dbReference>